<dbReference type="SUPFAM" id="SSF50494">
    <property type="entry name" value="Trypsin-like serine proteases"/>
    <property type="match status" value="1"/>
</dbReference>
<keyword evidence="10" id="KW-1185">Reference proteome</keyword>
<dbReference type="InterPro" id="IPR018114">
    <property type="entry name" value="TRYPSIN_HIS"/>
</dbReference>
<proteinExistence type="inferred from homology"/>
<evidence type="ECO:0000256" key="7">
    <source>
        <dbReference type="RuleBase" id="RU363034"/>
    </source>
</evidence>
<dbReference type="InterPro" id="IPR043504">
    <property type="entry name" value="Peptidase_S1_PA_chymotrypsin"/>
</dbReference>
<dbReference type="InterPro" id="IPR022700">
    <property type="entry name" value="CLIP"/>
</dbReference>
<keyword evidence="3 7" id="KW-0378">Hydrolase</keyword>
<gene>
    <name evidence="11" type="primary">LOC128198897</name>
</gene>
<evidence type="ECO:0000313" key="10">
    <source>
        <dbReference type="Proteomes" id="UP001652582"/>
    </source>
</evidence>
<dbReference type="InterPro" id="IPR033116">
    <property type="entry name" value="TRYPSIN_SER"/>
</dbReference>
<accession>A0ABM3LTK1</accession>
<evidence type="ECO:0000313" key="11">
    <source>
        <dbReference type="RefSeq" id="XP_052742398.1"/>
    </source>
</evidence>
<comment type="subcellular location">
    <subcellularLocation>
        <location evidence="8">Secreted</location>
    </subcellularLocation>
</comment>
<dbReference type="Gene3D" id="2.40.10.10">
    <property type="entry name" value="Trypsin-like serine proteases"/>
    <property type="match status" value="2"/>
</dbReference>
<dbReference type="InterPro" id="IPR038565">
    <property type="entry name" value="CLIP_sf"/>
</dbReference>
<dbReference type="PANTHER" id="PTHR24258:SF144">
    <property type="entry name" value="GH14088P"/>
    <property type="match status" value="1"/>
</dbReference>
<sequence length="377" mass="41982">MVMFKVLLCMFVLYSTENLLTFANPRKMRRCFDCVSIKSCESALTFARQLYDGTLPSEKRNFMLNSMCGFDAQQLPKICCSDFNVVRTETRGALPESIENHRNVGLLPSTCGDIEGSRIIGGEVAKLYEFPWMTLIIYNTSMGLDFRCGGSIINTRYILTAAHCVIHNGVYKKIVAVRIGEFDYSSDIDCQGHSINQICETKIQDIDVEKIIPHENFNEQFPITADIALLRLKDPIIIQNNAAPICLPLYNNLRDVHLAGLSGTVAGWGTTENRTGSTVLMKVEIPIKSGETCSSYYNKYENQKRLEKAFCAGAIKKDSCSGDSGGPLMIESDFNGSLRLVQYGVVSFGPSACGSQYPGVYTDVSKYMDWILDNIKE</sequence>
<keyword evidence="1 7" id="KW-0645">Protease</keyword>
<evidence type="ECO:0000256" key="5">
    <source>
        <dbReference type="ARBA" id="ARBA00023157"/>
    </source>
</evidence>
<evidence type="ECO:0000256" key="3">
    <source>
        <dbReference type="ARBA" id="ARBA00022801"/>
    </source>
</evidence>
<keyword evidence="8" id="KW-0964">Secreted</keyword>
<dbReference type="RefSeq" id="XP_052742398.1">
    <property type="nucleotide sequence ID" value="XM_052886438.1"/>
</dbReference>
<evidence type="ECO:0000256" key="8">
    <source>
        <dbReference type="RuleBase" id="RU366078"/>
    </source>
</evidence>
<dbReference type="Proteomes" id="UP001652582">
    <property type="component" value="Chromosome 17"/>
</dbReference>
<evidence type="ECO:0000256" key="1">
    <source>
        <dbReference type="ARBA" id="ARBA00022670"/>
    </source>
</evidence>
<evidence type="ECO:0000256" key="4">
    <source>
        <dbReference type="ARBA" id="ARBA00022825"/>
    </source>
</evidence>
<dbReference type="GeneID" id="128198897"/>
<keyword evidence="2 8" id="KW-0732">Signal</keyword>
<dbReference type="EC" id="3.4.21.-" evidence="7"/>
<comment type="domain">
    <text evidence="8">The clip domain consists of 35-55 residues which are 'knitted' together usually by 3 conserved disulfide bonds forming a clip-like compact structure.</text>
</comment>
<dbReference type="PROSITE" id="PS50240">
    <property type="entry name" value="TRYPSIN_DOM"/>
    <property type="match status" value="1"/>
</dbReference>
<feature type="signal peptide" evidence="8">
    <location>
        <begin position="1"/>
        <end position="18"/>
    </location>
</feature>
<dbReference type="Gene3D" id="3.30.1640.30">
    <property type="match status" value="1"/>
</dbReference>
<dbReference type="Pfam" id="PF12032">
    <property type="entry name" value="CLIP"/>
    <property type="match status" value="1"/>
</dbReference>
<evidence type="ECO:0000256" key="2">
    <source>
        <dbReference type="ARBA" id="ARBA00022729"/>
    </source>
</evidence>
<reference evidence="11" key="1">
    <citation type="submission" date="2025-08" db="UniProtKB">
        <authorList>
            <consortium name="RefSeq"/>
        </authorList>
    </citation>
    <scope>IDENTIFICATION</scope>
</reference>
<evidence type="ECO:0000256" key="6">
    <source>
        <dbReference type="ARBA" id="ARBA00024195"/>
    </source>
</evidence>
<comment type="similarity">
    <text evidence="6 8">Belongs to the peptidase S1 family. CLIP subfamily.</text>
</comment>
<protein>
    <recommendedName>
        <fullName evidence="8">CLIP domain-containing serine protease</fullName>
        <ecNumber evidence="7">3.4.21.-</ecNumber>
    </recommendedName>
</protein>
<keyword evidence="5" id="KW-1015">Disulfide bond</keyword>
<dbReference type="Pfam" id="PF00089">
    <property type="entry name" value="Trypsin"/>
    <property type="match status" value="1"/>
</dbReference>
<name>A0ABM3LTK1_BICAN</name>
<organism evidence="10 11">
    <name type="scientific">Bicyclus anynana</name>
    <name type="common">Squinting bush brown butterfly</name>
    <dbReference type="NCBI Taxonomy" id="110368"/>
    <lineage>
        <taxon>Eukaryota</taxon>
        <taxon>Metazoa</taxon>
        <taxon>Ecdysozoa</taxon>
        <taxon>Arthropoda</taxon>
        <taxon>Hexapoda</taxon>
        <taxon>Insecta</taxon>
        <taxon>Pterygota</taxon>
        <taxon>Neoptera</taxon>
        <taxon>Endopterygota</taxon>
        <taxon>Lepidoptera</taxon>
        <taxon>Glossata</taxon>
        <taxon>Ditrysia</taxon>
        <taxon>Papilionoidea</taxon>
        <taxon>Nymphalidae</taxon>
        <taxon>Satyrinae</taxon>
        <taxon>Satyrini</taxon>
        <taxon>Mycalesina</taxon>
        <taxon>Bicyclus</taxon>
    </lineage>
</organism>
<dbReference type="PROSITE" id="PS00135">
    <property type="entry name" value="TRYPSIN_SER"/>
    <property type="match status" value="1"/>
</dbReference>
<feature type="chain" id="PRO_5044957866" description="CLIP domain-containing serine protease" evidence="8">
    <location>
        <begin position="19"/>
        <end position="377"/>
    </location>
</feature>
<dbReference type="InterPro" id="IPR001254">
    <property type="entry name" value="Trypsin_dom"/>
</dbReference>
<dbReference type="PRINTS" id="PR00722">
    <property type="entry name" value="CHYMOTRYPSIN"/>
</dbReference>
<dbReference type="InterPro" id="IPR001314">
    <property type="entry name" value="Peptidase_S1A"/>
</dbReference>
<keyword evidence="4 7" id="KW-0720">Serine protease</keyword>
<dbReference type="InterPro" id="IPR009003">
    <property type="entry name" value="Peptidase_S1_PA"/>
</dbReference>
<feature type="domain" description="Peptidase S1" evidence="9">
    <location>
        <begin position="119"/>
        <end position="376"/>
    </location>
</feature>
<evidence type="ECO:0000259" key="9">
    <source>
        <dbReference type="PROSITE" id="PS50240"/>
    </source>
</evidence>
<dbReference type="PROSITE" id="PS00134">
    <property type="entry name" value="TRYPSIN_HIS"/>
    <property type="match status" value="1"/>
</dbReference>
<dbReference type="SMART" id="SM00020">
    <property type="entry name" value="Tryp_SPc"/>
    <property type="match status" value="1"/>
</dbReference>
<dbReference type="CDD" id="cd00190">
    <property type="entry name" value="Tryp_SPc"/>
    <property type="match status" value="1"/>
</dbReference>
<dbReference type="PANTHER" id="PTHR24258">
    <property type="entry name" value="SERINE PROTEASE-RELATED"/>
    <property type="match status" value="1"/>
</dbReference>